<feature type="binding site" evidence="9">
    <location>
        <position position="80"/>
    </location>
    <ligand>
        <name>cob(II)alamin</name>
        <dbReference type="ChEBI" id="CHEBI:16304"/>
    </ligand>
</feature>
<feature type="domain" description="4Fe-4S ferredoxin-type" evidence="10">
    <location>
        <begin position="203"/>
        <end position="235"/>
    </location>
</feature>
<evidence type="ECO:0000259" key="10">
    <source>
        <dbReference type="PROSITE" id="PS51379"/>
    </source>
</evidence>
<name>A0A932GMS3_UNCTE</name>
<dbReference type="Proteomes" id="UP000741360">
    <property type="component" value="Unassembled WGS sequence"/>
</dbReference>
<dbReference type="EMBL" id="JACPSX010000032">
    <property type="protein sequence ID" value="MBI3013804.1"/>
    <property type="molecule type" value="Genomic_DNA"/>
</dbReference>
<comment type="subcellular location">
    <subcellularLocation>
        <location evidence="9">Cytoplasm</location>
    </subcellularLocation>
</comment>
<feature type="binding site" evidence="9">
    <location>
        <position position="215"/>
    </location>
    <ligand>
        <name>[4Fe-4S] cluster</name>
        <dbReference type="ChEBI" id="CHEBI:49883"/>
        <label>1</label>
    </ligand>
</feature>
<comment type="function">
    <text evidence="9">Catalyzes the conversion of epoxyqueuosine (oQ) to queuosine (Q), which is a hypermodified base found in the wobble positions of tRNA(Asp), tRNA(Asn), tRNA(His) and tRNA(Tyr).</text>
</comment>
<keyword evidence="4 9" id="KW-0479">Metal-binding</keyword>
<dbReference type="GO" id="GO:0031419">
    <property type="term" value="F:cobalamin binding"/>
    <property type="evidence" value="ECO:0007669"/>
    <property type="project" value="UniProtKB-KW"/>
</dbReference>
<dbReference type="InterPro" id="IPR004453">
    <property type="entry name" value="QueG"/>
</dbReference>
<dbReference type="Pfam" id="PF08331">
    <property type="entry name" value="QueG_DUF1730"/>
    <property type="match status" value="1"/>
</dbReference>
<dbReference type="PANTHER" id="PTHR30002">
    <property type="entry name" value="EPOXYQUEUOSINE REDUCTASE"/>
    <property type="match status" value="1"/>
</dbReference>
<reference evidence="11" key="1">
    <citation type="submission" date="2020-07" db="EMBL/GenBank/DDBJ databases">
        <title>Huge and variable diversity of episymbiotic CPR bacteria and DPANN archaea in groundwater ecosystems.</title>
        <authorList>
            <person name="He C.Y."/>
            <person name="Keren R."/>
            <person name="Whittaker M."/>
            <person name="Farag I.F."/>
            <person name="Doudna J."/>
            <person name="Cate J.H.D."/>
            <person name="Banfield J.F."/>
        </authorList>
    </citation>
    <scope>NUCLEOTIDE SEQUENCE</scope>
    <source>
        <strain evidence="11">NC_groundwater_717_Ag_S-0.2um_59_8</strain>
    </source>
</reference>
<feature type="binding site" evidence="9">
    <location>
        <position position="268"/>
    </location>
    <ligand>
        <name>[4Fe-4S] cluster</name>
        <dbReference type="ChEBI" id="CHEBI:49883"/>
        <label>2</label>
    </ligand>
</feature>
<feature type="binding site" evidence="9">
    <location>
        <position position="185"/>
    </location>
    <ligand>
        <name>cob(II)alamin</name>
        <dbReference type="ChEBI" id="CHEBI:16304"/>
    </ligand>
</feature>
<evidence type="ECO:0000256" key="5">
    <source>
        <dbReference type="ARBA" id="ARBA00022785"/>
    </source>
</evidence>
<feature type="binding site" evidence="9">
    <location>
        <position position="218"/>
    </location>
    <ligand>
        <name>[4Fe-4S] cluster</name>
        <dbReference type="ChEBI" id="CHEBI:49883"/>
        <label>1</label>
    </ligand>
</feature>
<dbReference type="Gene3D" id="3.30.70.20">
    <property type="match status" value="1"/>
</dbReference>
<keyword evidence="5 9" id="KW-0671">Queuosine biosynthesis</keyword>
<comment type="similarity">
    <text evidence="9">Belongs to the QueG family.</text>
</comment>
<dbReference type="GO" id="GO:0008616">
    <property type="term" value="P:tRNA queuosine(34) biosynthetic process"/>
    <property type="evidence" value="ECO:0007669"/>
    <property type="project" value="UniProtKB-UniRule"/>
</dbReference>
<feature type="binding site" evidence="9">
    <location>
        <position position="243"/>
    </location>
    <ligand>
        <name>cob(II)alamin</name>
        <dbReference type="ChEBI" id="CHEBI:16304"/>
    </ligand>
</feature>
<dbReference type="PROSITE" id="PS00198">
    <property type="entry name" value="4FE4S_FER_1"/>
    <property type="match status" value="1"/>
</dbReference>
<evidence type="ECO:0000256" key="8">
    <source>
        <dbReference type="ARBA" id="ARBA00023014"/>
    </source>
</evidence>
<keyword evidence="3 9" id="KW-0819">tRNA processing</keyword>
<evidence type="ECO:0000256" key="1">
    <source>
        <dbReference type="ARBA" id="ARBA00022485"/>
    </source>
</evidence>
<dbReference type="SUPFAM" id="SSF46548">
    <property type="entry name" value="alpha-helical ferredoxin"/>
    <property type="match status" value="1"/>
</dbReference>
<dbReference type="NCBIfam" id="TIGR00276">
    <property type="entry name" value="tRNA epoxyqueuosine(34) reductase QueG"/>
    <property type="match status" value="1"/>
</dbReference>
<evidence type="ECO:0000256" key="4">
    <source>
        <dbReference type="ARBA" id="ARBA00022723"/>
    </source>
</evidence>
<keyword evidence="6 9" id="KW-0560">Oxidoreductase</keyword>
<dbReference type="HAMAP" id="MF_00916">
    <property type="entry name" value="QueG"/>
    <property type="match status" value="1"/>
</dbReference>
<dbReference type="InterPro" id="IPR017896">
    <property type="entry name" value="4Fe4S_Fe-S-bd"/>
</dbReference>
<comment type="pathway">
    <text evidence="9">tRNA modification; tRNA-queuosine biosynthesis.</text>
</comment>
<sequence>METGKNGTDPERPVAVDVLGTGELLDLTRKIKRKGKELGFAAVGIAPASLLTPEGERLALFLARGYHGEMDWLAQTREKRADVDRVMPGAASVITAAMNYYAEETARGAAPLRGPDQPETGRISCYAWGEDYHEIVAERLRELFAWVQALLPGVQGKVYVDTGPVMEKAWAARSGIGWIGKHTNLITRELGSYVFLGVILLDRELIYDVPIEDYCGTCTRCIEACPTQAIVAPYVLDARRCISYLTIEKRGEMPEEFHAAMGDWIFGCDVCQEVCPWNRFAQPSPEPAFQPRPENRAPILSELLRLTPEEFSTRARRSPLKRAKHQGLRRNVAIALANRRKEEAGEE</sequence>
<keyword evidence="7 9" id="KW-0408">Iron</keyword>
<dbReference type="AlphaFoldDB" id="A0A932GMS3"/>
<feature type="binding site" evidence="9">
    <location>
        <position position="221"/>
    </location>
    <ligand>
        <name>[4Fe-4S] cluster</name>
        <dbReference type="ChEBI" id="CHEBI:49883"/>
        <label>1</label>
    </ligand>
</feature>
<feature type="binding site" evidence="9">
    <location>
        <position position="271"/>
    </location>
    <ligand>
        <name>[4Fe-4S] cluster</name>
        <dbReference type="ChEBI" id="CHEBI:49883"/>
        <label>2</label>
    </ligand>
</feature>
<dbReference type="PANTHER" id="PTHR30002:SF4">
    <property type="entry name" value="EPOXYQUEUOSINE REDUCTASE"/>
    <property type="match status" value="1"/>
</dbReference>
<keyword evidence="2 9" id="KW-0963">Cytoplasm</keyword>
<dbReference type="PROSITE" id="PS51379">
    <property type="entry name" value="4FE4S_FER_2"/>
    <property type="match status" value="1"/>
</dbReference>
<dbReference type="InterPro" id="IPR013542">
    <property type="entry name" value="QueG_DUF1730"/>
</dbReference>
<feature type="binding site" evidence="9">
    <location>
        <begin position="268"/>
        <end position="269"/>
    </location>
    <ligand>
        <name>cob(II)alamin</name>
        <dbReference type="ChEBI" id="CHEBI:16304"/>
    </ligand>
</feature>
<keyword evidence="9" id="KW-0846">Cobalamin</keyword>
<evidence type="ECO:0000313" key="12">
    <source>
        <dbReference type="Proteomes" id="UP000741360"/>
    </source>
</evidence>
<keyword evidence="1 9" id="KW-0004">4Fe-4S</keyword>
<evidence type="ECO:0000313" key="11">
    <source>
        <dbReference type="EMBL" id="MBI3013804.1"/>
    </source>
</evidence>
<feature type="binding site" evidence="9">
    <location>
        <position position="161"/>
    </location>
    <ligand>
        <name>cob(II)alamin</name>
        <dbReference type="ChEBI" id="CHEBI:16304"/>
    </ligand>
</feature>
<evidence type="ECO:0000256" key="2">
    <source>
        <dbReference type="ARBA" id="ARBA00022490"/>
    </source>
</evidence>
<dbReference type="InterPro" id="IPR017900">
    <property type="entry name" value="4Fe4S_Fe_S_CS"/>
</dbReference>
<comment type="cofactor">
    <cofactor evidence="9">
        <name>[4Fe-4S] cluster</name>
        <dbReference type="ChEBI" id="CHEBI:49883"/>
    </cofactor>
    <text evidence="9">Binds 2 [4Fe-4S] clusters per monomer.</text>
</comment>
<feature type="binding site" evidence="9">
    <location>
        <position position="241"/>
    </location>
    <ligand>
        <name>[4Fe-4S] cluster</name>
        <dbReference type="ChEBI" id="CHEBI:49883"/>
        <label>2</label>
    </ligand>
</feature>
<comment type="caution">
    <text evidence="9">Lacks conserved residue(s) required for the propagation of feature annotation.</text>
</comment>
<dbReference type="GO" id="GO:0005737">
    <property type="term" value="C:cytoplasm"/>
    <property type="evidence" value="ECO:0007669"/>
    <property type="project" value="UniProtKB-SubCell"/>
</dbReference>
<evidence type="ECO:0000256" key="7">
    <source>
        <dbReference type="ARBA" id="ARBA00023004"/>
    </source>
</evidence>
<gene>
    <name evidence="9 11" type="primary">queG</name>
    <name evidence="11" type="ORF">HYY65_01780</name>
</gene>
<dbReference type="GO" id="GO:0046872">
    <property type="term" value="F:metal ion binding"/>
    <property type="evidence" value="ECO:0007669"/>
    <property type="project" value="UniProtKB-KW"/>
</dbReference>
<dbReference type="GO" id="GO:0052693">
    <property type="term" value="F:epoxyqueuosine reductase activity"/>
    <property type="evidence" value="ECO:0007669"/>
    <property type="project" value="UniProtKB-UniRule"/>
</dbReference>
<evidence type="ECO:0000256" key="6">
    <source>
        <dbReference type="ARBA" id="ARBA00023002"/>
    </source>
</evidence>
<proteinExistence type="inferred from homology"/>
<protein>
    <recommendedName>
        <fullName evidence="9">Epoxyqueuosine reductase</fullName>
        <ecNumber evidence="9">1.17.99.6</ecNumber>
    </recommendedName>
    <alternativeName>
        <fullName evidence="9">Queuosine biosynthesis protein QueG</fullName>
    </alternativeName>
</protein>
<comment type="caution">
    <text evidence="11">The sequence shown here is derived from an EMBL/GenBank/DDBJ whole genome shotgun (WGS) entry which is preliminary data.</text>
</comment>
<accession>A0A932GMS3</accession>
<keyword evidence="8 9" id="KW-0411">Iron-sulfur</keyword>
<feature type="binding site" evidence="9">
    <location>
        <position position="196"/>
    </location>
    <ligand>
        <name>cob(II)alamin</name>
        <dbReference type="ChEBI" id="CHEBI:16304"/>
    </ligand>
</feature>
<keyword evidence="9" id="KW-0170">Cobalt</keyword>
<evidence type="ECO:0000256" key="3">
    <source>
        <dbReference type="ARBA" id="ARBA00022694"/>
    </source>
</evidence>
<comment type="subunit">
    <text evidence="9">Monomer.</text>
</comment>
<feature type="active site" description="Proton donor" evidence="9">
    <location>
        <position position="161"/>
    </location>
</feature>
<evidence type="ECO:0000256" key="9">
    <source>
        <dbReference type="HAMAP-Rule" id="MF_00916"/>
    </source>
</evidence>
<comment type="cofactor">
    <cofactor evidence="9">
        <name>cob(II)alamin</name>
        <dbReference type="ChEBI" id="CHEBI:16304"/>
    </cofactor>
</comment>
<dbReference type="GO" id="GO:0051539">
    <property type="term" value="F:4 iron, 4 sulfur cluster binding"/>
    <property type="evidence" value="ECO:0007669"/>
    <property type="project" value="UniProtKB-KW"/>
</dbReference>
<comment type="catalytic activity">
    <reaction evidence="9">
        <text>epoxyqueuosine(34) in tRNA + AH2 = queuosine(34) in tRNA + A + H2O</text>
        <dbReference type="Rhea" id="RHEA:32159"/>
        <dbReference type="Rhea" id="RHEA-COMP:18571"/>
        <dbReference type="Rhea" id="RHEA-COMP:18582"/>
        <dbReference type="ChEBI" id="CHEBI:13193"/>
        <dbReference type="ChEBI" id="CHEBI:15377"/>
        <dbReference type="ChEBI" id="CHEBI:17499"/>
        <dbReference type="ChEBI" id="CHEBI:194431"/>
        <dbReference type="ChEBI" id="CHEBI:194443"/>
        <dbReference type="EC" id="1.17.99.6"/>
    </reaction>
</comment>
<organism evidence="11 12">
    <name type="scientific">Tectimicrobiota bacterium</name>
    <dbReference type="NCBI Taxonomy" id="2528274"/>
    <lineage>
        <taxon>Bacteria</taxon>
        <taxon>Pseudomonadati</taxon>
        <taxon>Nitrospinota/Tectimicrobiota group</taxon>
        <taxon>Candidatus Tectimicrobiota</taxon>
    </lineage>
</organism>
<feature type="binding site" evidence="9">
    <location>
        <position position="225"/>
    </location>
    <ligand>
        <name>[4Fe-4S] cluster</name>
        <dbReference type="ChEBI" id="CHEBI:49883"/>
        <label>2</label>
    </ligand>
</feature>
<dbReference type="EC" id="1.17.99.6" evidence="9"/>
<dbReference type="FunFam" id="3.30.70.20:FF:000037">
    <property type="entry name" value="Epoxyqueuosine reductase"/>
    <property type="match status" value="1"/>
</dbReference>
<feature type="binding site" evidence="9">
    <location>
        <position position="275"/>
    </location>
    <ligand>
        <name>[4Fe-4S] cluster</name>
        <dbReference type="ChEBI" id="CHEBI:49883"/>
        <label>1</label>
    </ligand>
</feature>
<dbReference type="Pfam" id="PF13484">
    <property type="entry name" value="Fer4_16"/>
    <property type="match status" value="1"/>
</dbReference>